<organism evidence="2">
    <name type="scientific">Arundo donax</name>
    <name type="common">Giant reed</name>
    <name type="synonym">Donax arundinaceus</name>
    <dbReference type="NCBI Taxonomy" id="35708"/>
    <lineage>
        <taxon>Eukaryota</taxon>
        <taxon>Viridiplantae</taxon>
        <taxon>Streptophyta</taxon>
        <taxon>Embryophyta</taxon>
        <taxon>Tracheophyta</taxon>
        <taxon>Spermatophyta</taxon>
        <taxon>Magnoliopsida</taxon>
        <taxon>Liliopsida</taxon>
        <taxon>Poales</taxon>
        <taxon>Poaceae</taxon>
        <taxon>PACMAD clade</taxon>
        <taxon>Arundinoideae</taxon>
        <taxon>Arundineae</taxon>
        <taxon>Arundo</taxon>
    </lineage>
</organism>
<accession>A0A0A9AUT9</accession>
<feature type="compositionally biased region" description="Polar residues" evidence="1">
    <location>
        <begin position="1"/>
        <end position="11"/>
    </location>
</feature>
<sequence length="20" mass="2145">MPTAPSLQQNDLLGELECSV</sequence>
<dbReference type="AlphaFoldDB" id="A0A0A9AUT9"/>
<proteinExistence type="predicted"/>
<evidence type="ECO:0000256" key="1">
    <source>
        <dbReference type="SAM" id="MobiDB-lite"/>
    </source>
</evidence>
<name>A0A0A9AUT9_ARUDO</name>
<reference evidence="2" key="2">
    <citation type="journal article" date="2015" name="Data Brief">
        <title>Shoot transcriptome of the giant reed, Arundo donax.</title>
        <authorList>
            <person name="Barrero R.A."/>
            <person name="Guerrero F.D."/>
            <person name="Moolhuijzen P."/>
            <person name="Goolsby J.A."/>
            <person name="Tidwell J."/>
            <person name="Bellgard S.E."/>
            <person name="Bellgard M.I."/>
        </authorList>
    </citation>
    <scope>NUCLEOTIDE SEQUENCE</scope>
    <source>
        <tissue evidence="2">Shoot tissue taken approximately 20 cm above the soil surface</tissue>
    </source>
</reference>
<protein>
    <submittedName>
        <fullName evidence="2">Uncharacterized protein</fullName>
    </submittedName>
</protein>
<evidence type="ECO:0000313" key="2">
    <source>
        <dbReference type="EMBL" id="JAD53598.1"/>
    </source>
</evidence>
<reference evidence="2" key="1">
    <citation type="submission" date="2014-09" db="EMBL/GenBank/DDBJ databases">
        <authorList>
            <person name="Magalhaes I.L.F."/>
            <person name="Oliveira U."/>
            <person name="Santos F.R."/>
            <person name="Vidigal T.H.D.A."/>
            <person name="Brescovit A.D."/>
            <person name="Santos A.J."/>
        </authorList>
    </citation>
    <scope>NUCLEOTIDE SEQUENCE</scope>
    <source>
        <tissue evidence="2">Shoot tissue taken approximately 20 cm above the soil surface</tissue>
    </source>
</reference>
<dbReference type="EMBL" id="GBRH01244297">
    <property type="protein sequence ID" value="JAD53598.1"/>
    <property type="molecule type" value="Transcribed_RNA"/>
</dbReference>
<feature type="region of interest" description="Disordered" evidence="1">
    <location>
        <begin position="1"/>
        <end position="20"/>
    </location>
</feature>